<comment type="caution">
    <text evidence="1">The sequence shown here is derived from an EMBL/GenBank/DDBJ whole genome shotgun (WGS) entry which is preliminary data.</text>
</comment>
<dbReference type="Proteomes" id="UP000831701">
    <property type="component" value="Chromosome 13"/>
</dbReference>
<gene>
    <name evidence="1" type="ORF">L3Q82_011011</name>
</gene>
<evidence type="ECO:0000313" key="2">
    <source>
        <dbReference type="Proteomes" id="UP000831701"/>
    </source>
</evidence>
<proteinExistence type="predicted"/>
<feature type="non-terminal residue" evidence="1">
    <location>
        <position position="1"/>
    </location>
</feature>
<accession>A0ACB8W991</accession>
<evidence type="ECO:0000313" key="1">
    <source>
        <dbReference type="EMBL" id="KAI3364194.1"/>
    </source>
</evidence>
<keyword evidence="2" id="KW-1185">Reference proteome</keyword>
<name>A0ACB8W991_9TELE</name>
<organism evidence="1 2">
    <name type="scientific">Scortum barcoo</name>
    <name type="common">barcoo grunter</name>
    <dbReference type="NCBI Taxonomy" id="214431"/>
    <lineage>
        <taxon>Eukaryota</taxon>
        <taxon>Metazoa</taxon>
        <taxon>Chordata</taxon>
        <taxon>Craniata</taxon>
        <taxon>Vertebrata</taxon>
        <taxon>Euteleostomi</taxon>
        <taxon>Actinopterygii</taxon>
        <taxon>Neopterygii</taxon>
        <taxon>Teleostei</taxon>
        <taxon>Neoteleostei</taxon>
        <taxon>Acanthomorphata</taxon>
        <taxon>Eupercaria</taxon>
        <taxon>Centrarchiformes</taxon>
        <taxon>Terapontoidei</taxon>
        <taxon>Terapontidae</taxon>
        <taxon>Scortum</taxon>
    </lineage>
</organism>
<reference evidence="1" key="1">
    <citation type="submission" date="2022-04" db="EMBL/GenBank/DDBJ databases">
        <title>Jade perch genome.</title>
        <authorList>
            <person name="Chao B."/>
        </authorList>
    </citation>
    <scope>NUCLEOTIDE SEQUENCE</scope>
    <source>
        <strain evidence="1">CB-2022</strain>
    </source>
</reference>
<dbReference type="EMBL" id="CM041543">
    <property type="protein sequence ID" value="KAI3364194.1"/>
    <property type="molecule type" value="Genomic_DNA"/>
</dbReference>
<protein>
    <submittedName>
        <fullName evidence="1">Uncharacterized protein</fullName>
    </submittedName>
</protein>
<sequence>SLHISPPPLRKLGDTKKRGGANCAAEGSYPTHGTPGEAQCVPDNRGCRSELSSMEVTKGEDRSAEQAASLFGAPELESQRRTTERGKKRNKYCKVITGVLLLCLLVVILAVVFSLRKGSDKNEGELWLQQTDVEIQQAHCPSGPTVQHYWGQRYPCLLLCNYSISHSSSVFPSSFSKPPLILVSLDGFRAEYLKDHSSHLRVINKLRNAGTTTPHVRPVYPTKTFPNHYSIVTGLYPESHGIVDNKMYDVTRNAFFSLKTEEKFNPKWYQGEPIWLTAMRHKLKTGTFFWPGSDVAINGTFPNFYKLFNKGIAFETRVSTLLEWLSLPQGERPDFYTLYLDEPDSSGHRYGPASSQVIQALENVDRILGLLMDGLIERNLQRCVNIIIISDHGMEEASCEKASYVSTYLDNTGDFAVIQGPAARIRPTRLPENYFSFDYEGLVKNLSCRTADQPMRPYLKENLPKRMHFANNKRIERGHLYMKSGWQAALNQKELKYCTGGFHGSDNLFTNMQAIFIGYGPGFKSNTIVAPFENIEVYNLMCDLLGIRPAPNNGTHGSLNHLLKRPPHLPVHPAQLSHDTTCEASDPAPTDDLQCTCGSQTKAEVCDNKPPHADTGITELLTWLSALSPVLLLINRISFNGQETELNRHLMPVNSSVKASLRRLHHPFGIPGVVQSDATFCVLHHTDYLNGYSKDHLMPLWVSYTVQPLTRVRPLSPEMEACVRADVRIPPAASQLCLRYRDNPNLSYGLLHPPNLSADGAEADSLIMSNMAPMFPAFKDVWTHVHNVVLPKYSQRLNGVNIMSGPIFDEDYDGNVDPLKTHPVSGNEAPIPTHFFIILTSCGNSTFGPVNCEGPLQAKSFILPHRPDHTERCATGSDLSWVEDWLHFHTARVRDIELLTGLSFYHDRLSVEETLQLKTSLRTA</sequence>